<feature type="region of interest" description="Disordered" evidence="12">
    <location>
        <begin position="861"/>
        <end position="884"/>
    </location>
</feature>
<feature type="domain" description="BPTI/Kunitz inhibitor" evidence="14">
    <location>
        <begin position="743"/>
        <end position="794"/>
    </location>
</feature>
<dbReference type="SUPFAM" id="SSF57850">
    <property type="entry name" value="RING/U-box"/>
    <property type="match status" value="1"/>
</dbReference>
<feature type="compositionally biased region" description="Basic and acidic residues" evidence="12">
    <location>
        <begin position="663"/>
        <end position="679"/>
    </location>
</feature>
<evidence type="ECO:0000256" key="5">
    <source>
        <dbReference type="ARBA" id="ARBA00022490"/>
    </source>
</evidence>
<evidence type="ECO:0000313" key="16">
    <source>
        <dbReference type="Proteomes" id="UP000835052"/>
    </source>
</evidence>
<reference evidence="15" key="1">
    <citation type="submission" date="2020-10" db="EMBL/GenBank/DDBJ databases">
        <authorList>
            <person name="Kikuchi T."/>
        </authorList>
    </citation>
    <scope>NUCLEOTIDE SEQUENCE</scope>
    <source>
        <strain evidence="15">NKZ352</strain>
    </source>
</reference>
<feature type="domain" description="BPTI/Kunitz inhibitor" evidence="14">
    <location>
        <begin position="1547"/>
        <end position="1597"/>
    </location>
</feature>
<keyword evidence="10" id="KW-0539">Nucleus</keyword>
<sequence length="1805" mass="201362">MEVKCWECGPSSTKYPSFQELEAHIASFHLGICPYECESCKYAKFPTEYALISHYKECHGLTQFYVRYRYTPEIEKQRDELARRLRNSILRRESKERYKEACTSLSSGDPSGQVTVKMMAKEITNATRAGAERKLLHPSKQGYDLNVTPDQIALLQEEAQEVDYVDRKLECKLCGFKVTNQRASLFYHANTKHLKLEFFECAICHKKYTTIAKSDVLKHVKVHNCGEEAVIDNRRIMTEKLAAFTDRCFPSRIKIVPRELPSPQSPLAEVKEEPTEYPYNGTDALNSFIDMTNDALEQNVNYECDAYGDLLEPKITKTGRKFAPLRPRRPLRDMSGPAEANDEPQNDASMDVDETATAVKKRFEVKKWSAVALWAWDIQVDNCAICRNHIMDLCIECQANQATGPKDDCTVAWGNCNHAFHFHCISRWLKTRQVCPLDNREWEFQKYVVEPRNVRQFPPAMISVLLLLAAVAPHFCRQQELGQLFHVQVHLPPEQDRLLQGQHRLGNTVFDFSLLCADGIPLLMEDHKPRPCQPRPWLPEQKFVFRSECLSNSIEANVQLASGATKERLTRASSVAHGVDAVIANRCHLPPAVGYGKQRMRRFYFDWKTDACHELQYSGVGGNENSFMTYEKCESTCRGAGEPPISLPSNMKILPKDRKIPYEKEKPLYPKPTELRPERASTPVSVVLPKQPPRYTDPPLQLTSPPSTAPPVTSTFTTTTHFQVPQTASLEVTTKAEIDSNPCSLPPDRGTSGRMAEKMWYFDMSALACVQFTYLGFGGNSNRFQSTEECVDTCGIGKPTRKSCDLPPSIGSGLFRIPRYYFDKVTRRCEKFYYSGIDGNDNRFYKKHKCERLCLGKKQKKKEHGSDSETVPSTATSTTTTTTNAATEALETAETRQNTRMIQNLVASTALPSDFGADRRQEVVTVEPIVEKSIEVQFYTTTASFPTLIFEPRGETIPLIYTSTALPPIVDGVPNPSQFVDHVFSSLMNKQQNIVEVDNSQFSVESSVETSQAPEESKFGQVEQQPVPLSVYGSGQPTENQFGMKVEPKQPTDPFFVPLPQPQPQPEVPIYRQTNFGGERPAVQVVPYVPNKTSNASANQFSGYPRPEIKSELVEPEEKSDSEEFIFQFITSTTTTTTTQPTLIPAIENSFISTEAPLNLPITTTTMPIFPKTDQALVEPFTNFQSPYVELTAPRTQANLPISEQPEHPQRPLLMPNLSALPYITPVEVNQPAVPPLQPNPSVLPVLPVPPYLPYVQSLEPVVPVVQSKEPLQTFSALGVPGLLPPPPSLISVNNSRIIPQNPLPMFIFPPAPASPSMVTATSNTSPCQKLIFGDATIMCADKTTSCPVGTFCQIGEGQSVCCPILDEPPCEQLVEEGVGGSPLRRWYFDQNTRFCNVFSFHGFKGNQNNFLSFEECRRACGAKNLCSVGSPSLPRDNLPSCSEDSHCDFGYSCVSSLANNVCCPTVATTSSTTSPNFITDYFPSNQCEQAINVGLGGKQEHRWAFENGHCVSFLYNGMGGNLNNFLTRGDCENVCKKTADGVTGRCSYPAASGHGEQYLSRYFYSPEYHQCLHFIYSGEGGNQNNFESLTDCLETCVAKGVKFSALGLAPALQTSTAPQKATFTFSFLPAKICPKGDAITTVDGSAIQCDYLKNAKCPGDHVCTPVGNAAYCCPSPMNYCLQQRPALSVCPQPGSEPIKEIRFTYDPLADRCVRFSFANCASTATAHIDVSLNNFSSSSQCKRLCCNQKRVRDFAGYICMEFPITKFPSVFFQLFPFYAPDVSRPLGRHDKSYHRCYFPASITH</sequence>
<evidence type="ECO:0000256" key="4">
    <source>
        <dbReference type="ARBA" id="ARBA00009273"/>
    </source>
</evidence>
<keyword evidence="8" id="KW-0833">Ubl conjugation pathway</keyword>
<proteinExistence type="inferred from homology"/>
<evidence type="ECO:0000313" key="15">
    <source>
        <dbReference type="EMBL" id="CAD6196119.1"/>
    </source>
</evidence>
<dbReference type="FunFam" id="3.30.40.10:FF:000010">
    <property type="entry name" value="E3 ubiquitin-protein ligase RBX1"/>
    <property type="match status" value="1"/>
</dbReference>
<feature type="compositionally biased region" description="Low complexity" evidence="12">
    <location>
        <begin position="868"/>
        <end position="884"/>
    </location>
</feature>
<feature type="region of interest" description="Disordered" evidence="12">
    <location>
        <begin position="326"/>
        <end position="351"/>
    </location>
</feature>
<dbReference type="Gene3D" id="3.30.40.10">
    <property type="entry name" value="Zinc/RING finger domain, C3HC4 (zinc finger)"/>
    <property type="match status" value="1"/>
</dbReference>
<dbReference type="Gene3D" id="4.10.410.10">
    <property type="entry name" value="Pancreatic trypsin inhibitor Kunitz domain"/>
    <property type="match status" value="7"/>
</dbReference>
<dbReference type="OrthoDB" id="4473401at2759"/>
<evidence type="ECO:0000259" key="14">
    <source>
        <dbReference type="PROSITE" id="PS50279"/>
    </source>
</evidence>
<comment type="caution">
    <text evidence="15">The sequence shown here is derived from an EMBL/GenBank/DDBJ whole genome shotgun (WGS) entry which is preliminary data.</text>
</comment>
<dbReference type="Pfam" id="PF12678">
    <property type="entry name" value="zf-rbx1"/>
    <property type="match status" value="1"/>
</dbReference>
<dbReference type="SUPFAM" id="SSF57362">
    <property type="entry name" value="BPTI-like"/>
    <property type="match status" value="7"/>
</dbReference>
<evidence type="ECO:0000256" key="12">
    <source>
        <dbReference type="SAM" id="MobiDB-lite"/>
    </source>
</evidence>
<dbReference type="InterPro" id="IPR002223">
    <property type="entry name" value="Kunitz_BPTI"/>
</dbReference>
<dbReference type="SMART" id="SM00289">
    <property type="entry name" value="WR1"/>
    <property type="match status" value="3"/>
</dbReference>
<dbReference type="SMART" id="SM00355">
    <property type="entry name" value="ZnF_C2H2"/>
    <property type="match status" value="4"/>
</dbReference>
<dbReference type="GO" id="GO:0005737">
    <property type="term" value="C:cytoplasm"/>
    <property type="evidence" value="ECO:0007669"/>
    <property type="project" value="UniProtKB-SubCell"/>
</dbReference>
<dbReference type="InterPro" id="IPR013083">
    <property type="entry name" value="Znf_RING/FYVE/PHD"/>
</dbReference>
<dbReference type="InterPro" id="IPR024766">
    <property type="entry name" value="Znf_RING_H2"/>
</dbReference>
<dbReference type="PANTHER" id="PTHR46339">
    <property type="entry name" value="PROTEIN CBG15282-RELATED"/>
    <property type="match status" value="1"/>
</dbReference>
<dbReference type="SMART" id="SM00131">
    <property type="entry name" value="KU"/>
    <property type="match status" value="7"/>
</dbReference>
<comment type="similarity">
    <text evidence="4">Belongs to the RING-box family.</text>
</comment>
<dbReference type="Proteomes" id="UP000835052">
    <property type="component" value="Unassembled WGS sequence"/>
</dbReference>
<dbReference type="PANTHER" id="PTHR46339:SF9">
    <property type="entry name" value="BPTI_KUNITZ INHIBITOR DOMAIN-CONTAINING PROTEIN"/>
    <property type="match status" value="1"/>
</dbReference>
<feature type="domain" description="RING-type" evidence="13">
    <location>
        <begin position="383"/>
        <end position="439"/>
    </location>
</feature>
<comment type="subcellular location">
    <subcellularLocation>
        <location evidence="2">Cytoplasm</location>
    </subcellularLocation>
    <subcellularLocation>
        <location evidence="1">Nucleus</location>
    </subcellularLocation>
</comment>
<dbReference type="CDD" id="cd16485">
    <property type="entry name" value="mRING-H2-C3H2C2D_RBX1"/>
    <property type="match status" value="1"/>
</dbReference>
<dbReference type="InterPro" id="IPR028150">
    <property type="entry name" value="Lustrin_cystein"/>
</dbReference>
<dbReference type="Pfam" id="PF14625">
    <property type="entry name" value="Lustrin_cystein"/>
    <property type="match status" value="1"/>
</dbReference>
<dbReference type="Pfam" id="PF00014">
    <property type="entry name" value="Kunitz_BPTI"/>
    <property type="match status" value="6"/>
</dbReference>
<dbReference type="EMBL" id="CAJGYM010000066">
    <property type="protein sequence ID" value="CAD6196119.1"/>
    <property type="molecule type" value="Genomic_DNA"/>
</dbReference>
<dbReference type="InterPro" id="IPR053014">
    <property type="entry name" value="Cuticle_assoc_divergent"/>
</dbReference>
<evidence type="ECO:0000256" key="10">
    <source>
        <dbReference type="ARBA" id="ARBA00023242"/>
    </source>
</evidence>
<keyword evidence="9" id="KW-0862">Zinc</keyword>
<evidence type="ECO:0000256" key="6">
    <source>
        <dbReference type="ARBA" id="ARBA00022723"/>
    </source>
</evidence>
<evidence type="ECO:0000256" key="9">
    <source>
        <dbReference type="ARBA" id="ARBA00022833"/>
    </source>
</evidence>
<dbReference type="InterPro" id="IPR006150">
    <property type="entry name" value="Cys_repeat_1"/>
</dbReference>
<organism evidence="15 16">
    <name type="scientific">Caenorhabditis auriculariae</name>
    <dbReference type="NCBI Taxonomy" id="2777116"/>
    <lineage>
        <taxon>Eukaryota</taxon>
        <taxon>Metazoa</taxon>
        <taxon>Ecdysozoa</taxon>
        <taxon>Nematoda</taxon>
        <taxon>Chromadorea</taxon>
        <taxon>Rhabditida</taxon>
        <taxon>Rhabditina</taxon>
        <taxon>Rhabditomorpha</taxon>
        <taxon>Rhabditoidea</taxon>
        <taxon>Rhabditidae</taxon>
        <taxon>Peloderinae</taxon>
        <taxon>Caenorhabditis</taxon>
    </lineage>
</organism>
<dbReference type="GO" id="GO:0004867">
    <property type="term" value="F:serine-type endopeptidase inhibitor activity"/>
    <property type="evidence" value="ECO:0007669"/>
    <property type="project" value="InterPro"/>
</dbReference>
<keyword evidence="5" id="KW-0963">Cytoplasm</keyword>
<feature type="compositionally biased region" description="Low complexity" evidence="12">
    <location>
        <begin position="703"/>
        <end position="713"/>
    </location>
</feature>
<dbReference type="GO" id="GO:0008270">
    <property type="term" value="F:zinc ion binding"/>
    <property type="evidence" value="ECO:0007669"/>
    <property type="project" value="UniProtKB-KW"/>
</dbReference>
<keyword evidence="6" id="KW-0479">Metal-binding</keyword>
<feature type="domain" description="BPTI/Kunitz inhibitor" evidence="14">
    <location>
        <begin position="1681"/>
        <end position="1746"/>
    </location>
</feature>
<evidence type="ECO:0000256" key="2">
    <source>
        <dbReference type="ARBA" id="ARBA00004496"/>
    </source>
</evidence>
<dbReference type="InterPro" id="IPR013087">
    <property type="entry name" value="Znf_C2H2_type"/>
</dbReference>
<feature type="domain" description="BPTI/Kunitz inhibitor" evidence="14">
    <location>
        <begin position="804"/>
        <end position="854"/>
    </location>
</feature>
<accession>A0A8S1HL93</accession>
<dbReference type="CDD" id="cd22593">
    <property type="entry name" value="Kunitz_conkunitzin"/>
    <property type="match status" value="5"/>
</dbReference>
<keyword evidence="7 11" id="KW-0863">Zinc-finger</keyword>
<evidence type="ECO:0000256" key="3">
    <source>
        <dbReference type="ARBA" id="ARBA00004906"/>
    </source>
</evidence>
<evidence type="ECO:0000256" key="8">
    <source>
        <dbReference type="ARBA" id="ARBA00022786"/>
    </source>
</evidence>
<name>A0A8S1HL93_9PELO</name>
<dbReference type="PROSITE" id="PS50089">
    <property type="entry name" value="ZF_RING_2"/>
    <property type="match status" value="1"/>
</dbReference>
<feature type="domain" description="BPTI/Kunitz inhibitor" evidence="14">
    <location>
        <begin position="587"/>
        <end position="637"/>
    </location>
</feature>
<feature type="domain" description="BPTI/Kunitz inhibitor" evidence="14">
    <location>
        <begin position="1488"/>
        <end position="1536"/>
    </location>
</feature>
<evidence type="ECO:0000256" key="7">
    <source>
        <dbReference type="ARBA" id="ARBA00022771"/>
    </source>
</evidence>
<gene>
    <name evidence="15" type="ORF">CAUJ_LOCUS12034</name>
</gene>
<evidence type="ECO:0000259" key="13">
    <source>
        <dbReference type="PROSITE" id="PS50089"/>
    </source>
</evidence>
<dbReference type="InterPro" id="IPR055987">
    <property type="entry name" value="DUF7565"/>
</dbReference>
<dbReference type="InterPro" id="IPR036880">
    <property type="entry name" value="Kunitz_BPTI_sf"/>
</dbReference>
<evidence type="ECO:0000256" key="11">
    <source>
        <dbReference type="PROSITE-ProRule" id="PRU00175"/>
    </source>
</evidence>
<feature type="compositionally biased region" description="Acidic residues" evidence="12">
    <location>
        <begin position="340"/>
        <end position="351"/>
    </location>
</feature>
<dbReference type="GO" id="GO:0005634">
    <property type="term" value="C:nucleus"/>
    <property type="evidence" value="ECO:0007669"/>
    <property type="project" value="UniProtKB-SubCell"/>
</dbReference>
<dbReference type="InterPro" id="IPR001841">
    <property type="entry name" value="Znf_RING"/>
</dbReference>
<dbReference type="Gene3D" id="3.30.160.60">
    <property type="entry name" value="Classic Zinc Finger"/>
    <property type="match status" value="1"/>
</dbReference>
<dbReference type="PROSITE" id="PS50279">
    <property type="entry name" value="BPTI_KUNITZ_2"/>
    <property type="match status" value="7"/>
</dbReference>
<keyword evidence="16" id="KW-1185">Reference proteome</keyword>
<dbReference type="Pfam" id="PF24446">
    <property type="entry name" value="DUF7565"/>
    <property type="match status" value="1"/>
</dbReference>
<feature type="domain" description="BPTI/Kunitz inhibitor" evidence="14">
    <location>
        <begin position="1371"/>
        <end position="1421"/>
    </location>
</feature>
<comment type="pathway">
    <text evidence="3">Protein modification; protein ubiquitination.</text>
</comment>
<dbReference type="CDD" id="cd00109">
    <property type="entry name" value="Kunitz-type"/>
    <property type="match status" value="1"/>
</dbReference>
<protein>
    <submittedName>
        <fullName evidence="15">Uncharacterized protein</fullName>
    </submittedName>
</protein>
<feature type="region of interest" description="Disordered" evidence="12">
    <location>
        <begin position="663"/>
        <end position="713"/>
    </location>
</feature>
<dbReference type="GO" id="GO:0031462">
    <property type="term" value="C:Cul2-RING ubiquitin ligase complex"/>
    <property type="evidence" value="ECO:0007669"/>
    <property type="project" value="UniProtKB-ARBA"/>
</dbReference>
<evidence type="ECO:0000256" key="1">
    <source>
        <dbReference type="ARBA" id="ARBA00004123"/>
    </source>
</evidence>